<keyword evidence="2" id="KW-1185">Reference proteome</keyword>
<evidence type="ECO:0000313" key="1">
    <source>
        <dbReference type="EMBL" id="MET3652591.1"/>
    </source>
</evidence>
<organism evidence="1 2">
    <name type="scientific">Dyella japonica</name>
    <dbReference type="NCBI Taxonomy" id="231455"/>
    <lineage>
        <taxon>Bacteria</taxon>
        <taxon>Pseudomonadati</taxon>
        <taxon>Pseudomonadota</taxon>
        <taxon>Gammaproteobacteria</taxon>
        <taxon>Lysobacterales</taxon>
        <taxon>Rhodanobacteraceae</taxon>
        <taxon>Dyella</taxon>
    </lineage>
</organism>
<name>A0ABV2JUS7_9GAMM</name>
<dbReference type="RefSeq" id="WP_354013992.1">
    <property type="nucleotide sequence ID" value="NZ_JBEPMU010000003.1"/>
</dbReference>
<comment type="caution">
    <text evidence="1">The sequence shown here is derived from an EMBL/GenBank/DDBJ whole genome shotgun (WGS) entry which is preliminary data.</text>
</comment>
<dbReference type="InterPro" id="IPR058702">
    <property type="entry name" value="MafI2-like"/>
</dbReference>
<dbReference type="Proteomes" id="UP001549184">
    <property type="component" value="Unassembled WGS sequence"/>
</dbReference>
<dbReference type="Pfam" id="PF26541">
    <property type="entry name" value="MafI2"/>
    <property type="match status" value="1"/>
</dbReference>
<protein>
    <submittedName>
        <fullName evidence="1">Uncharacterized protein</fullName>
    </submittedName>
</protein>
<accession>A0ABV2JUS7</accession>
<reference evidence="1 2" key="1">
    <citation type="submission" date="2024-06" db="EMBL/GenBank/DDBJ databases">
        <title>Sorghum-associated microbial communities from plants grown in Nebraska, USA.</title>
        <authorList>
            <person name="Schachtman D."/>
        </authorList>
    </citation>
    <scope>NUCLEOTIDE SEQUENCE [LARGE SCALE GENOMIC DNA]</scope>
    <source>
        <strain evidence="1 2">1073</strain>
    </source>
</reference>
<dbReference type="EMBL" id="JBEPMU010000003">
    <property type="protein sequence ID" value="MET3652591.1"/>
    <property type="molecule type" value="Genomic_DNA"/>
</dbReference>
<evidence type="ECO:0000313" key="2">
    <source>
        <dbReference type="Proteomes" id="UP001549184"/>
    </source>
</evidence>
<sequence>MNNLRSDIVLSANRALLGQVFPELVAVSCTMYNERKFELTFFVDSAPPAFREEDISCIETEVIADFPENFEISHRIVLSKRAALPAPDAFWIFLRKLV</sequence>
<proteinExistence type="predicted"/>
<gene>
    <name evidence="1" type="ORF">ABIC75_002323</name>
</gene>